<accession>A0A6N7VQ22</accession>
<organism evidence="2 3">
    <name type="scientific">Scrofimicrobium canadense</name>
    <dbReference type="NCBI Taxonomy" id="2652290"/>
    <lineage>
        <taxon>Bacteria</taxon>
        <taxon>Bacillati</taxon>
        <taxon>Actinomycetota</taxon>
        <taxon>Actinomycetes</taxon>
        <taxon>Actinomycetales</taxon>
        <taxon>Actinomycetaceae</taxon>
        <taxon>Scrofimicrobium</taxon>
    </lineage>
</organism>
<dbReference type="Gene3D" id="3.60.40.10">
    <property type="entry name" value="PPM-type phosphatase domain"/>
    <property type="match status" value="1"/>
</dbReference>
<dbReference type="EMBL" id="VULO01000003">
    <property type="protein sequence ID" value="MSS83817.1"/>
    <property type="molecule type" value="Genomic_DNA"/>
</dbReference>
<dbReference type="SMART" id="SM00332">
    <property type="entry name" value="PP2Cc"/>
    <property type="match status" value="1"/>
</dbReference>
<comment type="caution">
    <text evidence="2">The sequence shown here is derived from an EMBL/GenBank/DDBJ whole genome shotgun (WGS) entry which is preliminary data.</text>
</comment>
<dbReference type="GO" id="GO:0004722">
    <property type="term" value="F:protein serine/threonine phosphatase activity"/>
    <property type="evidence" value="ECO:0007669"/>
    <property type="project" value="InterPro"/>
</dbReference>
<dbReference type="AlphaFoldDB" id="A0A6N7VQ22"/>
<dbReference type="PANTHER" id="PTHR47992">
    <property type="entry name" value="PROTEIN PHOSPHATASE"/>
    <property type="match status" value="1"/>
</dbReference>
<sequence>MTGPLESFDIQAAGATNRGPYRDLNEDSLLAEFPVYLVADGMGGHSAGERASQAVVDEFASLIGRTDISAGSVRECIATAQRSVTDIGGGAGSTLSGVVAVQESQGRWTWIVMNLGDSRVYRCVGGRIQALSQDHSEVAELLRAGILDSEQARHHPHKNVITKAVGDGESDADYWITPIVPGDTVLICSDGLHGVLDEGTLYRWLASDSSADTIAAGLVNEAIAEGSRDNVTAVVIRVDGRSAGGASSSLPGIMPIEWRK</sequence>
<dbReference type="InterPro" id="IPR036457">
    <property type="entry name" value="PPM-type-like_dom_sf"/>
</dbReference>
<dbReference type="SUPFAM" id="SSF81606">
    <property type="entry name" value="PP2C-like"/>
    <property type="match status" value="1"/>
</dbReference>
<evidence type="ECO:0000313" key="3">
    <source>
        <dbReference type="Proteomes" id="UP000470875"/>
    </source>
</evidence>
<proteinExistence type="predicted"/>
<dbReference type="CDD" id="cd00143">
    <property type="entry name" value="PP2Cc"/>
    <property type="match status" value="1"/>
</dbReference>
<dbReference type="InterPro" id="IPR001932">
    <property type="entry name" value="PPM-type_phosphatase-like_dom"/>
</dbReference>
<dbReference type="Proteomes" id="UP000470875">
    <property type="component" value="Unassembled WGS sequence"/>
</dbReference>
<name>A0A6N7VQ22_9ACTO</name>
<dbReference type="SMART" id="SM00331">
    <property type="entry name" value="PP2C_SIG"/>
    <property type="match status" value="1"/>
</dbReference>
<gene>
    <name evidence="2" type="ORF">FYJ24_03385</name>
</gene>
<dbReference type="RefSeq" id="WP_154543604.1">
    <property type="nucleotide sequence ID" value="NZ_VULO01000003.1"/>
</dbReference>
<protein>
    <submittedName>
        <fullName evidence="2">Serine/threonine-protein phosphatase</fullName>
    </submittedName>
</protein>
<dbReference type="Pfam" id="PF13672">
    <property type="entry name" value="PP2C_2"/>
    <property type="match status" value="1"/>
</dbReference>
<dbReference type="InterPro" id="IPR015655">
    <property type="entry name" value="PP2C"/>
</dbReference>
<keyword evidence="3" id="KW-1185">Reference proteome</keyword>
<feature type="domain" description="PPM-type phosphatase" evidence="1">
    <location>
        <begin position="11"/>
        <end position="238"/>
    </location>
</feature>
<reference evidence="2 3" key="1">
    <citation type="submission" date="2019-08" db="EMBL/GenBank/DDBJ databases">
        <title>In-depth cultivation of the pig gut microbiome towards novel bacterial diversity and tailored functional studies.</title>
        <authorList>
            <person name="Wylensek D."/>
            <person name="Hitch T.C.A."/>
            <person name="Clavel T."/>
        </authorList>
    </citation>
    <scope>NUCLEOTIDE SEQUENCE [LARGE SCALE GENOMIC DNA]</scope>
    <source>
        <strain evidence="2 3">WB03_NA08</strain>
    </source>
</reference>
<evidence type="ECO:0000259" key="1">
    <source>
        <dbReference type="PROSITE" id="PS51746"/>
    </source>
</evidence>
<dbReference type="PROSITE" id="PS51746">
    <property type="entry name" value="PPM_2"/>
    <property type="match status" value="1"/>
</dbReference>
<evidence type="ECO:0000313" key="2">
    <source>
        <dbReference type="EMBL" id="MSS83817.1"/>
    </source>
</evidence>